<feature type="compositionally biased region" description="Basic and acidic residues" evidence="6">
    <location>
        <begin position="1"/>
        <end position="13"/>
    </location>
</feature>
<feature type="region of interest" description="Disordered" evidence="6">
    <location>
        <begin position="1"/>
        <end position="49"/>
    </location>
</feature>
<feature type="compositionally biased region" description="Basic and acidic residues" evidence="6">
    <location>
        <begin position="351"/>
        <end position="371"/>
    </location>
</feature>
<dbReference type="RefSeq" id="WP_141848353.1">
    <property type="nucleotide sequence ID" value="NZ_BAAAPR010000005.1"/>
</dbReference>
<dbReference type="CDD" id="cd14014">
    <property type="entry name" value="STKc_PknB_like"/>
    <property type="match status" value="1"/>
</dbReference>
<dbReference type="SUPFAM" id="SSF56112">
    <property type="entry name" value="Protein kinase-like (PK-like)"/>
    <property type="match status" value="1"/>
</dbReference>
<feature type="compositionally biased region" description="Basic and acidic residues" evidence="6">
    <location>
        <begin position="38"/>
        <end position="49"/>
    </location>
</feature>
<keyword evidence="7" id="KW-0812">Transmembrane</keyword>
<keyword evidence="1" id="KW-0808">Transferase</keyword>
<evidence type="ECO:0000256" key="4">
    <source>
        <dbReference type="ARBA" id="ARBA00022840"/>
    </source>
</evidence>
<gene>
    <name evidence="9" type="ORF">FB458_1996</name>
</gene>
<dbReference type="InterPro" id="IPR017441">
    <property type="entry name" value="Protein_kinase_ATP_BS"/>
</dbReference>
<dbReference type="PANTHER" id="PTHR43289:SF34">
    <property type="entry name" value="SERINE_THREONINE-PROTEIN KINASE YBDM-RELATED"/>
    <property type="match status" value="1"/>
</dbReference>
<dbReference type="InterPro" id="IPR008271">
    <property type="entry name" value="Ser/Thr_kinase_AS"/>
</dbReference>
<dbReference type="PROSITE" id="PS00107">
    <property type="entry name" value="PROTEIN_KINASE_ATP"/>
    <property type="match status" value="1"/>
</dbReference>
<feature type="binding site" evidence="5">
    <location>
        <position position="80"/>
    </location>
    <ligand>
        <name>ATP</name>
        <dbReference type="ChEBI" id="CHEBI:30616"/>
    </ligand>
</feature>
<feature type="domain" description="Protein kinase" evidence="8">
    <location>
        <begin position="52"/>
        <end position="303"/>
    </location>
</feature>
<proteinExistence type="predicted"/>
<dbReference type="EMBL" id="VFMN01000001">
    <property type="protein sequence ID" value="TQJ08897.1"/>
    <property type="molecule type" value="Genomic_DNA"/>
</dbReference>
<evidence type="ECO:0000313" key="9">
    <source>
        <dbReference type="EMBL" id="TQJ08897.1"/>
    </source>
</evidence>
<keyword evidence="4 5" id="KW-0067">ATP-binding</keyword>
<feature type="region of interest" description="Disordered" evidence="6">
    <location>
        <begin position="307"/>
        <end position="434"/>
    </location>
</feature>
<organism evidence="9 10">
    <name type="scientific">Lapillicoccus jejuensis</name>
    <dbReference type="NCBI Taxonomy" id="402171"/>
    <lineage>
        <taxon>Bacteria</taxon>
        <taxon>Bacillati</taxon>
        <taxon>Actinomycetota</taxon>
        <taxon>Actinomycetes</taxon>
        <taxon>Micrococcales</taxon>
        <taxon>Intrasporangiaceae</taxon>
        <taxon>Lapillicoccus</taxon>
    </lineage>
</organism>
<feature type="transmembrane region" description="Helical" evidence="7">
    <location>
        <begin position="445"/>
        <end position="473"/>
    </location>
</feature>
<dbReference type="InterPro" id="IPR011009">
    <property type="entry name" value="Kinase-like_dom_sf"/>
</dbReference>
<dbReference type="Pfam" id="PF00069">
    <property type="entry name" value="Pkinase"/>
    <property type="match status" value="1"/>
</dbReference>
<feature type="compositionally biased region" description="Low complexity" evidence="6">
    <location>
        <begin position="14"/>
        <end position="37"/>
    </location>
</feature>
<dbReference type="InterPro" id="IPR000719">
    <property type="entry name" value="Prot_kinase_dom"/>
</dbReference>
<comment type="caution">
    <text evidence="9">The sequence shown here is derived from an EMBL/GenBank/DDBJ whole genome shotgun (WGS) entry which is preliminary data.</text>
</comment>
<dbReference type="AlphaFoldDB" id="A0A542E0N0"/>
<feature type="transmembrane region" description="Helical" evidence="7">
    <location>
        <begin position="550"/>
        <end position="569"/>
    </location>
</feature>
<sequence>MTTHAGRDGRVGDPTRPVPAAEPTTAVPAPPGAVGEAAEAREPQTHERLGPYRLLQRIGEGGMGVVHLALDPQGRAVAIKVLRPHIAYDPDARARLEREVDTLGRIRDERVAAVIDADIHGERPYLVTRYVPGPSLDEVVASDGPLGGPDLLRLGQGLVGALEAIHAVGVVHRDLKPGNVLLLDGDPVLIDFGIAHVADDVRLTSTGLVMGTPGYLSPEVLAGGEVTEATDWWGWAATIAFAATGRPPFGRGRMEAVLARVRHGECDLTGVDGRLRPLLEAALAPDPPRRPPTSEVVAALARYRSGGRATVAAPRVQPTAASPRDPDDVWAQAPLDWDTPLPAEDATAPGWRDRLAERREARTERRRRELEEQAAAPPTERQQTWRTSALPAQPPPPQGTPYDVPYGAPVEQGGWGEPDPAVEPAYGEPGGQDPRRGLPLRSGTLAALLTLVAAGAATWPGVTAVAVVAWCWLARTSDRTVTSLVVRRYERGRRGSDVPRAVVTGPWHLLAALASTALALLLPAVVTVAGTVCAALLVSATLGGSPSESAGPSLAVGVLAGALVAWWGPGGSSLRRGSRSVVRGVVPARAARVVVPVLVLAALGLAALVLARDGAVVWWPLTTDPLASLRST</sequence>
<evidence type="ECO:0000256" key="6">
    <source>
        <dbReference type="SAM" id="MobiDB-lite"/>
    </source>
</evidence>
<dbReference type="SMART" id="SM00220">
    <property type="entry name" value="S_TKc"/>
    <property type="match status" value="1"/>
</dbReference>
<dbReference type="PANTHER" id="PTHR43289">
    <property type="entry name" value="MITOGEN-ACTIVATED PROTEIN KINASE KINASE KINASE 20-RELATED"/>
    <property type="match status" value="1"/>
</dbReference>
<keyword evidence="7" id="KW-0472">Membrane</keyword>
<evidence type="ECO:0000256" key="7">
    <source>
        <dbReference type="SAM" id="Phobius"/>
    </source>
</evidence>
<keyword evidence="10" id="KW-1185">Reference proteome</keyword>
<reference evidence="9 10" key="1">
    <citation type="submission" date="2019-06" db="EMBL/GenBank/DDBJ databases">
        <title>Sequencing the genomes of 1000 actinobacteria strains.</title>
        <authorList>
            <person name="Klenk H.-P."/>
        </authorList>
    </citation>
    <scope>NUCLEOTIDE SEQUENCE [LARGE SCALE GENOMIC DNA]</scope>
    <source>
        <strain evidence="9 10">DSM 18607</strain>
    </source>
</reference>
<feature type="transmembrane region" description="Helical" evidence="7">
    <location>
        <begin position="509"/>
        <end position="538"/>
    </location>
</feature>
<dbReference type="Gene3D" id="1.10.510.10">
    <property type="entry name" value="Transferase(Phosphotransferase) domain 1"/>
    <property type="match status" value="1"/>
</dbReference>
<evidence type="ECO:0000256" key="2">
    <source>
        <dbReference type="ARBA" id="ARBA00022741"/>
    </source>
</evidence>
<evidence type="ECO:0000256" key="1">
    <source>
        <dbReference type="ARBA" id="ARBA00022679"/>
    </source>
</evidence>
<keyword evidence="2 5" id="KW-0547">Nucleotide-binding</keyword>
<keyword evidence="3 9" id="KW-0418">Kinase</keyword>
<feature type="transmembrane region" description="Helical" evidence="7">
    <location>
        <begin position="590"/>
        <end position="611"/>
    </location>
</feature>
<dbReference type="OrthoDB" id="9762169at2"/>
<keyword evidence="9" id="KW-0723">Serine/threonine-protein kinase</keyword>
<dbReference type="Proteomes" id="UP000317893">
    <property type="component" value="Unassembled WGS sequence"/>
</dbReference>
<keyword evidence="7" id="KW-1133">Transmembrane helix</keyword>
<dbReference type="PROSITE" id="PS00108">
    <property type="entry name" value="PROTEIN_KINASE_ST"/>
    <property type="match status" value="1"/>
</dbReference>
<evidence type="ECO:0000313" key="10">
    <source>
        <dbReference type="Proteomes" id="UP000317893"/>
    </source>
</evidence>
<evidence type="ECO:0000256" key="5">
    <source>
        <dbReference type="PROSITE-ProRule" id="PRU10141"/>
    </source>
</evidence>
<name>A0A542E0N0_9MICO</name>
<evidence type="ECO:0000259" key="8">
    <source>
        <dbReference type="PROSITE" id="PS50011"/>
    </source>
</evidence>
<evidence type="ECO:0000256" key="3">
    <source>
        <dbReference type="ARBA" id="ARBA00022777"/>
    </source>
</evidence>
<dbReference type="Gene3D" id="3.30.200.20">
    <property type="entry name" value="Phosphorylase Kinase, domain 1"/>
    <property type="match status" value="1"/>
</dbReference>
<protein>
    <submittedName>
        <fullName evidence="9">Serine/threonine protein kinase</fullName>
    </submittedName>
</protein>
<dbReference type="GO" id="GO:0005524">
    <property type="term" value="F:ATP binding"/>
    <property type="evidence" value="ECO:0007669"/>
    <property type="project" value="UniProtKB-UniRule"/>
</dbReference>
<dbReference type="PROSITE" id="PS50011">
    <property type="entry name" value="PROTEIN_KINASE_DOM"/>
    <property type="match status" value="1"/>
</dbReference>
<accession>A0A542E0N0</accession>
<dbReference type="GO" id="GO:0004674">
    <property type="term" value="F:protein serine/threonine kinase activity"/>
    <property type="evidence" value="ECO:0007669"/>
    <property type="project" value="UniProtKB-KW"/>
</dbReference>